<evidence type="ECO:0000256" key="13">
    <source>
        <dbReference type="HAMAP-Rule" id="MF_00409"/>
    </source>
</evidence>
<comment type="function">
    <text evidence="1 13">Transfers the gamma-phosphate of ATP to the 4'-position of a tetraacyldisaccharide 1-phosphate intermediate (termed DS-1-P) to form tetraacyldisaccharide 1,4'-bis-phosphate (lipid IVA).</text>
</comment>
<dbReference type="InterPro" id="IPR003758">
    <property type="entry name" value="LpxK"/>
</dbReference>
<keyword evidence="9 13" id="KW-0418">Kinase</keyword>
<evidence type="ECO:0000256" key="5">
    <source>
        <dbReference type="ARBA" id="ARBA00022516"/>
    </source>
</evidence>
<dbReference type="GO" id="GO:0009244">
    <property type="term" value="P:lipopolysaccharide core region biosynthetic process"/>
    <property type="evidence" value="ECO:0007669"/>
    <property type="project" value="TreeGrafter"/>
</dbReference>
<keyword evidence="8 13" id="KW-0547">Nucleotide-binding</keyword>
<dbReference type="EC" id="2.7.1.130" evidence="3 13"/>
<dbReference type="PANTHER" id="PTHR42724:SF1">
    <property type="entry name" value="TETRAACYLDISACCHARIDE 4'-KINASE, MITOCHONDRIAL-RELATED"/>
    <property type="match status" value="1"/>
</dbReference>
<keyword evidence="6 13" id="KW-0441">Lipid A biosynthesis</keyword>
<dbReference type="SUPFAM" id="SSF52540">
    <property type="entry name" value="P-loop containing nucleoside triphosphate hydrolases"/>
    <property type="match status" value="1"/>
</dbReference>
<evidence type="ECO:0000256" key="2">
    <source>
        <dbReference type="ARBA" id="ARBA00004870"/>
    </source>
</evidence>
<reference evidence="14" key="1">
    <citation type="journal article" date="2012" name="Vet. Microbiol.">
        <title>Comparative genomic analyses of the Taylorellae.</title>
        <authorList>
            <person name="Hauser H."/>
            <person name="Richter D.C."/>
            <person name="van Tonder A."/>
            <person name="Clark L."/>
            <person name="Preston A."/>
        </authorList>
    </citation>
    <scope>NUCLEOTIDE SEQUENCE</scope>
    <source>
        <strain evidence="14">14/45</strain>
    </source>
</reference>
<dbReference type="NCBIfam" id="TIGR00682">
    <property type="entry name" value="lpxK"/>
    <property type="match status" value="1"/>
</dbReference>
<comment type="caution">
    <text evidence="13">Lacks conserved residue(s) required for the propagation of feature annotation.</text>
</comment>
<keyword evidence="10 13" id="KW-0067">ATP-binding</keyword>
<dbReference type="GO" id="GO:0005524">
    <property type="term" value="F:ATP binding"/>
    <property type="evidence" value="ECO:0007669"/>
    <property type="project" value="UniProtKB-UniRule"/>
</dbReference>
<sequence>MFQFLVINIKYFLKYINFLYDMGANFRLKVESFLLKNWQDKTFFYYVLLPFSYVYKFIAKSKKITQTPHQSKIPVIVVGNIFIGGTGKSPITKSIATYLKNKGLKVGIISRGYGIDIDPKNPRYASPESEIQNLNLFIGDEPSELASVAPIAVGPDRNADIDKLLNENPDIDIIISDDGLQNTSLFRDLEIIVFDDRGVGNGQVLPSGPLREPIERIKKADFVVINSDKPIQIPYALPSQIVNSKMFILDIENLRYGDTFNPDIADSLENPKIAMAGIGNPQKFFNTLKNAGIKIDKFIPLNDHFSYDINYLEDLEKAVYFVTSKDASKIRPLIKDKNLKAMIYCVQVEPEFDPADFLERLYRKVIELKDKK</sequence>
<dbReference type="AlphaFoldDB" id="I7JLB8"/>
<keyword evidence="5 13" id="KW-0444">Lipid biosynthesis</keyword>
<accession>I7JLB8</accession>
<organism evidence="14">
    <name type="scientific">Taylorella asinigenitalis 14/45</name>
    <dbReference type="NCBI Taxonomy" id="1091495"/>
    <lineage>
        <taxon>Bacteria</taxon>
        <taxon>Pseudomonadati</taxon>
        <taxon>Pseudomonadota</taxon>
        <taxon>Betaproteobacteria</taxon>
        <taxon>Burkholderiales</taxon>
        <taxon>Alcaligenaceae</taxon>
        <taxon>Taylorella</taxon>
    </lineage>
</organism>
<dbReference type="InterPro" id="IPR027417">
    <property type="entry name" value="P-loop_NTPase"/>
</dbReference>
<evidence type="ECO:0000256" key="12">
    <source>
        <dbReference type="ARBA" id="ARBA00029757"/>
    </source>
</evidence>
<dbReference type="UniPathway" id="UPA00359">
    <property type="reaction ID" value="UER00482"/>
</dbReference>
<dbReference type="HOGENOM" id="CLU_038816_2_0_4"/>
<dbReference type="KEGG" id="tat:KUM_0131"/>
<protein>
    <recommendedName>
        <fullName evidence="4 13">Tetraacyldisaccharide 4'-kinase</fullName>
        <ecNumber evidence="3 13">2.7.1.130</ecNumber>
    </recommendedName>
    <alternativeName>
        <fullName evidence="12 13">Lipid A 4'-kinase</fullName>
    </alternativeName>
</protein>
<comment type="similarity">
    <text evidence="13">Belongs to the LpxK family.</text>
</comment>
<evidence type="ECO:0000256" key="11">
    <source>
        <dbReference type="ARBA" id="ARBA00023098"/>
    </source>
</evidence>
<comment type="catalytic activity">
    <reaction evidence="13">
        <text>a lipid A disaccharide + ATP = a lipid IVA + ADP + H(+)</text>
        <dbReference type="Rhea" id="RHEA:67840"/>
        <dbReference type="ChEBI" id="CHEBI:15378"/>
        <dbReference type="ChEBI" id="CHEBI:30616"/>
        <dbReference type="ChEBI" id="CHEBI:176343"/>
        <dbReference type="ChEBI" id="CHEBI:176425"/>
        <dbReference type="ChEBI" id="CHEBI:456216"/>
        <dbReference type="EC" id="2.7.1.130"/>
    </reaction>
</comment>
<gene>
    <name evidence="13 14" type="primary">lpxK</name>
    <name evidence="14" type="ORF">KUM_0131</name>
</gene>
<evidence type="ECO:0000256" key="8">
    <source>
        <dbReference type="ARBA" id="ARBA00022741"/>
    </source>
</evidence>
<dbReference type="GO" id="GO:0009245">
    <property type="term" value="P:lipid A biosynthetic process"/>
    <property type="evidence" value="ECO:0007669"/>
    <property type="project" value="UniProtKB-UniRule"/>
</dbReference>
<evidence type="ECO:0000256" key="10">
    <source>
        <dbReference type="ARBA" id="ARBA00022840"/>
    </source>
</evidence>
<evidence type="ECO:0000256" key="7">
    <source>
        <dbReference type="ARBA" id="ARBA00022679"/>
    </source>
</evidence>
<dbReference type="PANTHER" id="PTHR42724">
    <property type="entry name" value="TETRAACYLDISACCHARIDE 4'-KINASE"/>
    <property type="match status" value="1"/>
</dbReference>
<dbReference type="GO" id="GO:0009029">
    <property type="term" value="F:lipid-A 4'-kinase activity"/>
    <property type="evidence" value="ECO:0007669"/>
    <property type="project" value="UniProtKB-UniRule"/>
</dbReference>
<keyword evidence="7 13" id="KW-0808">Transferase</keyword>
<evidence type="ECO:0000256" key="3">
    <source>
        <dbReference type="ARBA" id="ARBA00012071"/>
    </source>
</evidence>
<dbReference type="GO" id="GO:0005886">
    <property type="term" value="C:plasma membrane"/>
    <property type="evidence" value="ECO:0007669"/>
    <property type="project" value="TreeGrafter"/>
</dbReference>
<keyword evidence="11 13" id="KW-0443">Lipid metabolism</keyword>
<dbReference type="Gene3D" id="3.40.50.300">
    <property type="entry name" value="P-loop containing nucleotide triphosphate hydrolases"/>
    <property type="match status" value="1"/>
</dbReference>
<dbReference type="EMBL" id="HE681424">
    <property type="protein sequence ID" value="CCG18937.1"/>
    <property type="molecule type" value="Genomic_DNA"/>
</dbReference>
<evidence type="ECO:0000313" key="14">
    <source>
        <dbReference type="EMBL" id="CCG18937.1"/>
    </source>
</evidence>
<evidence type="ECO:0000256" key="6">
    <source>
        <dbReference type="ARBA" id="ARBA00022556"/>
    </source>
</evidence>
<evidence type="ECO:0000256" key="4">
    <source>
        <dbReference type="ARBA" id="ARBA00016436"/>
    </source>
</evidence>
<comment type="pathway">
    <text evidence="2 13">Glycolipid biosynthesis; lipid IV(A) biosynthesis; lipid IV(A) from (3R)-3-hydroxytetradecanoyl-[acyl-carrier-protein] and UDP-N-acetyl-alpha-D-glucosamine: step 6/6.</text>
</comment>
<evidence type="ECO:0000256" key="1">
    <source>
        <dbReference type="ARBA" id="ARBA00002274"/>
    </source>
</evidence>
<dbReference type="HAMAP" id="MF_00409">
    <property type="entry name" value="LpxK"/>
    <property type="match status" value="1"/>
</dbReference>
<name>I7JLB8_9BURK</name>
<evidence type="ECO:0000256" key="9">
    <source>
        <dbReference type="ARBA" id="ARBA00022777"/>
    </source>
</evidence>
<dbReference type="Pfam" id="PF02606">
    <property type="entry name" value="LpxK"/>
    <property type="match status" value="1"/>
</dbReference>
<proteinExistence type="inferred from homology"/>